<proteinExistence type="predicted"/>
<evidence type="ECO:0000313" key="1">
    <source>
        <dbReference type="EMBL" id="AMP88014.1"/>
    </source>
</evidence>
<accession>A0A1D6YDB2</accession>
<dbReference type="AlphaFoldDB" id="A0A1D6YDB2"/>
<organism evidence="1">
    <name type="scientific">Funneliformis mosseae</name>
    <name type="common">Endomycorrhizal fungus</name>
    <name type="synonym">Glomus mosseae</name>
    <dbReference type="NCBI Taxonomy" id="27381"/>
    <lineage>
        <taxon>Eukaryota</taxon>
        <taxon>Fungi</taxon>
        <taxon>Fungi incertae sedis</taxon>
        <taxon>Mucoromycota</taxon>
        <taxon>Glomeromycotina</taxon>
        <taxon>Glomeromycetes</taxon>
        <taxon>Glomerales</taxon>
        <taxon>Glomeraceae</taxon>
        <taxon>Funneliformis</taxon>
    </lineage>
</organism>
<gene>
    <name evidence="1" type="primary">orf287</name>
</gene>
<protein>
    <submittedName>
        <fullName evidence="1">Uncharacterized protein</fullName>
    </submittedName>
</protein>
<dbReference type="EMBL" id="KT371477">
    <property type="protein sequence ID" value="AMP88014.1"/>
    <property type="molecule type" value="Genomic_DNA"/>
</dbReference>
<sequence>MIRVQEQAIITALKPTVNRDNVKFLTQWTPKNVAKPSEANIIVTTTDAITNVTRQVANSLFKGRLANQLGIGYNTLIAHLNNDTTVWSPAFGFAVSIREEGATVAPRPLGPTLNTNAIQHVDIDSLPDGIHALHQDKETVHDTYLSPAQAAKALDNKVEFKYIERYVNIEKPVATTQGTFFFVKNPNYVVATNIQGGSNNPKGAKVAMVMHDIKHDVWVTFKSKADTSRFIWRVVNRSQAFDRYLADPKLLYKGELSFYYSNAVPSGVNVIDTTAYFKLIGRSHYNQ</sequence>
<name>A0A1D6YDB2_FUNMO</name>
<geneLocation type="mitochondrion" evidence="1"/>
<reference evidence="1" key="1">
    <citation type="journal article" date="2016" name="Mycorrhiza">
        <title>The large (134.9 kb) mitochondrial genome of the glomeromycete Funneliformis mosseae.</title>
        <authorList>
            <person name="Nadimi M."/>
            <person name="Stefani F.O.P."/>
            <person name="Hijri M."/>
        </authorList>
    </citation>
    <scope>NUCLEOTIDE SEQUENCE</scope>
</reference>
<keyword evidence="1" id="KW-0496">Mitochondrion</keyword>